<dbReference type="EMBL" id="BONG01000041">
    <property type="protein sequence ID" value="GIF92134.1"/>
    <property type="molecule type" value="Genomic_DNA"/>
</dbReference>
<reference evidence="1 2" key="1">
    <citation type="submission" date="2021-01" db="EMBL/GenBank/DDBJ databases">
        <title>Whole genome shotgun sequence of Catellatospora chokoriensis NBRC 107358.</title>
        <authorList>
            <person name="Komaki H."/>
            <person name="Tamura T."/>
        </authorList>
    </citation>
    <scope>NUCLEOTIDE SEQUENCE [LARGE SCALE GENOMIC DNA]</scope>
    <source>
        <strain evidence="1 2">NBRC 107358</strain>
    </source>
</reference>
<dbReference type="Proteomes" id="UP000619293">
    <property type="component" value="Unassembled WGS sequence"/>
</dbReference>
<accession>A0A8J3K9W2</accession>
<evidence type="ECO:0000313" key="1">
    <source>
        <dbReference type="EMBL" id="GIF92134.1"/>
    </source>
</evidence>
<sequence length="111" mass="12371">MDKPTSKMVADAHSVGPAASRVVDEVMARIAVRFTRVEPRLAVRDFVRSLMAAVDRKNCWQLAEGAGHERFSRMQRLLRETVWDAEAVVQDAPQRPSRCARSAVAADPRPS</sequence>
<organism evidence="1 2">
    <name type="scientific">Catellatospora chokoriensis</name>
    <dbReference type="NCBI Taxonomy" id="310353"/>
    <lineage>
        <taxon>Bacteria</taxon>
        <taxon>Bacillati</taxon>
        <taxon>Actinomycetota</taxon>
        <taxon>Actinomycetes</taxon>
        <taxon>Micromonosporales</taxon>
        <taxon>Micromonosporaceae</taxon>
        <taxon>Catellatospora</taxon>
    </lineage>
</organism>
<gene>
    <name evidence="1" type="ORF">Cch02nite_55780</name>
</gene>
<keyword evidence="2" id="KW-1185">Reference proteome</keyword>
<comment type="caution">
    <text evidence="1">The sequence shown here is derived from an EMBL/GenBank/DDBJ whole genome shotgun (WGS) entry which is preliminary data.</text>
</comment>
<evidence type="ECO:0008006" key="3">
    <source>
        <dbReference type="Google" id="ProtNLM"/>
    </source>
</evidence>
<protein>
    <recommendedName>
        <fullName evidence="3">DDE superfamily endonuclease</fullName>
    </recommendedName>
</protein>
<name>A0A8J3K9W2_9ACTN</name>
<dbReference type="AlphaFoldDB" id="A0A8J3K9W2"/>
<proteinExistence type="predicted"/>
<dbReference type="RefSeq" id="WP_191841895.1">
    <property type="nucleotide sequence ID" value="NZ_BAAALB010000016.1"/>
</dbReference>
<evidence type="ECO:0000313" key="2">
    <source>
        <dbReference type="Proteomes" id="UP000619293"/>
    </source>
</evidence>